<dbReference type="SUPFAM" id="SSF55136">
    <property type="entry name" value="Probable bacterial effector-binding domain"/>
    <property type="match status" value="1"/>
</dbReference>
<dbReference type="InterPro" id="IPR011256">
    <property type="entry name" value="Reg_factor_effector_dom_sf"/>
</dbReference>
<evidence type="ECO:0000313" key="2">
    <source>
        <dbReference type="EMBL" id="SHJ21374.1"/>
    </source>
</evidence>
<reference evidence="2 3" key="1">
    <citation type="submission" date="2016-11" db="EMBL/GenBank/DDBJ databases">
        <authorList>
            <person name="Varghese N."/>
            <person name="Submissions S."/>
        </authorList>
    </citation>
    <scope>NUCLEOTIDE SEQUENCE [LARGE SCALE GENOMIC DNA]</scope>
    <source>
        <strain evidence="2 3">DSM 17919</strain>
    </source>
</reference>
<dbReference type="InterPro" id="IPR050908">
    <property type="entry name" value="SmbC-like"/>
</dbReference>
<dbReference type="Gene3D" id="3.20.80.10">
    <property type="entry name" value="Regulatory factor, effector binding domain"/>
    <property type="match status" value="1"/>
</dbReference>
<dbReference type="SMART" id="SM00871">
    <property type="entry name" value="AraC_E_bind"/>
    <property type="match status" value="1"/>
</dbReference>
<accession>A0A8G2C9U8</accession>
<dbReference type="InterPro" id="IPR010499">
    <property type="entry name" value="AraC_E-bd"/>
</dbReference>
<proteinExistence type="predicted"/>
<feature type="domain" description="AraC effector-binding" evidence="1">
    <location>
        <begin position="1"/>
        <end position="153"/>
    </location>
</feature>
<dbReference type="Proteomes" id="UP000184001">
    <property type="component" value="Unassembled WGS sequence"/>
</dbReference>
<dbReference type="InterPro" id="IPR029442">
    <property type="entry name" value="GyrI-like"/>
</dbReference>
<protein>
    <submittedName>
        <fullName evidence="2">Probable transcriptional regulator</fullName>
    </submittedName>
</protein>
<dbReference type="AlphaFoldDB" id="A0A8G2C9U8"/>
<evidence type="ECO:0000313" key="3">
    <source>
        <dbReference type="Proteomes" id="UP000184001"/>
    </source>
</evidence>
<dbReference type="RefSeq" id="WP_019999895.1">
    <property type="nucleotide sequence ID" value="NZ_CP192219.1"/>
</dbReference>
<dbReference type="Pfam" id="PF06445">
    <property type="entry name" value="GyrI-like"/>
    <property type="match status" value="1"/>
</dbReference>
<comment type="caution">
    <text evidence="2">The sequence shown here is derived from an EMBL/GenBank/DDBJ whole genome shotgun (WGS) entry which is preliminary data.</text>
</comment>
<sequence>MEVVIERLPDIRVAAVRGIGPYTSSVPQTWSQLSLWIAKNNLLSQNSIFFGLRHDSTTTSKNQLRYDAAVSISEEIDSSGIAREIYISGGEFAMYTHQGSYSTLDDAWHKLYWEWLPSSGRTPADHPNIEIYLTDTTFSADTEILTRLLLPLQPI</sequence>
<evidence type="ECO:0000259" key="1">
    <source>
        <dbReference type="SMART" id="SM00871"/>
    </source>
</evidence>
<gene>
    <name evidence="2" type="ORF">SAMN05660830_01822</name>
</gene>
<dbReference type="PANTHER" id="PTHR40055">
    <property type="entry name" value="TRANSCRIPTIONAL REGULATOR YGIV-RELATED"/>
    <property type="match status" value="1"/>
</dbReference>
<dbReference type="EMBL" id="FQZR01000004">
    <property type="protein sequence ID" value="SHJ21374.1"/>
    <property type="molecule type" value="Genomic_DNA"/>
</dbReference>
<name>A0A8G2C9U8_9BACT</name>
<organism evidence="2 3">
    <name type="scientific">Halodesulfovibrio aestuarii</name>
    <dbReference type="NCBI Taxonomy" id="126333"/>
    <lineage>
        <taxon>Bacteria</taxon>
        <taxon>Pseudomonadati</taxon>
        <taxon>Thermodesulfobacteriota</taxon>
        <taxon>Desulfovibrionia</taxon>
        <taxon>Desulfovibrionales</taxon>
        <taxon>Desulfovibrionaceae</taxon>
        <taxon>Halodesulfovibrio</taxon>
    </lineage>
</organism>
<dbReference type="PANTHER" id="PTHR40055:SF1">
    <property type="entry name" value="TRANSCRIPTIONAL REGULATOR YGIV-RELATED"/>
    <property type="match status" value="1"/>
</dbReference>